<sequence>MIQCSSAGLESGCVANATPRTGTEKFIRVMVKIDLIDISRQRLYSEPWQGRRWLDGMGAHGMHQANRTRQAHPGTGNSWLSSP</sequence>
<dbReference type="Proteomes" id="UP000191010">
    <property type="component" value="Chromosome"/>
</dbReference>
<reference evidence="2 3" key="1">
    <citation type="submission" date="2017-02" db="EMBL/GenBank/DDBJ databases">
        <authorList>
            <person name="Guo L."/>
        </authorList>
    </citation>
    <scope>NUCLEOTIDE SEQUENCE [LARGE SCALE GENOMIC DNA]</scope>
    <source>
        <strain evidence="2 3">PRS09-11288</strain>
    </source>
</reference>
<protein>
    <submittedName>
        <fullName evidence="2">Uncharacterized protein</fullName>
    </submittedName>
</protein>
<name>A0ABN4XRZ9_9PSED</name>
<evidence type="ECO:0000313" key="2">
    <source>
        <dbReference type="EMBL" id="AQW67165.1"/>
    </source>
</evidence>
<accession>A0ABN4XRZ9</accession>
<evidence type="ECO:0000256" key="1">
    <source>
        <dbReference type="SAM" id="MobiDB-lite"/>
    </source>
</evidence>
<dbReference type="EMBL" id="CP019952">
    <property type="protein sequence ID" value="AQW67165.1"/>
    <property type="molecule type" value="Genomic_DNA"/>
</dbReference>
<keyword evidence="3" id="KW-1185">Reference proteome</keyword>
<feature type="region of interest" description="Disordered" evidence="1">
    <location>
        <begin position="61"/>
        <end position="83"/>
    </location>
</feature>
<gene>
    <name evidence="2" type="ORF">B2J77_02440</name>
</gene>
<evidence type="ECO:0000313" key="3">
    <source>
        <dbReference type="Proteomes" id="UP000191010"/>
    </source>
</evidence>
<organism evidence="2 3">
    <name type="scientific">Pseudomonas parafulva</name>
    <dbReference type="NCBI Taxonomy" id="157782"/>
    <lineage>
        <taxon>Bacteria</taxon>
        <taxon>Pseudomonadati</taxon>
        <taxon>Pseudomonadota</taxon>
        <taxon>Gammaproteobacteria</taxon>
        <taxon>Pseudomonadales</taxon>
        <taxon>Pseudomonadaceae</taxon>
        <taxon>Pseudomonas</taxon>
    </lineage>
</organism>
<proteinExistence type="predicted"/>